<gene>
    <name evidence="2" type="ORF">CAPTEDRAFT_190496</name>
</gene>
<evidence type="ECO:0000313" key="2">
    <source>
        <dbReference type="EMBL" id="ELT92979.1"/>
    </source>
</evidence>
<keyword evidence="1" id="KW-1133">Transmembrane helix</keyword>
<dbReference type="EMBL" id="AMQN01002722">
    <property type="status" value="NOT_ANNOTATED_CDS"/>
    <property type="molecule type" value="Genomic_DNA"/>
</dbReference>
<dbReference type="EnsemblMetazoa" id="CapteT190496">
    <property type="protein sequence ID" value="CapteP190496"/>
    <property type="gene ID" value="CapteG190496"/>
</dbReference>
<organism evidence="2">
    <name type="scientific">Capitella teleta</name>
    <name type="common">Polychaete worm</name>
    <dbReference type="NCBI Taxonomy" id="283909"/>
    <lineage>
        <taxon>Eukaryota</taxon>
        <taxon>Metazoa</taxon>
        <taxon>Spiralia</taxon>
        <taxon>Lophotrochozoa</taxon>
        <taxon>Annelida</taxon>
        <taxon>Polychaeta</taxon>
        <taxon>Sedentaria</taxon>
        <taxon>Scolecida</taxon>
        <taxon>Capitellidae</taxon>
        <taxon>Capitella</taxon>
    </lineage>
</organism>
<reference evidence="3" key="3">
    <citation type="submission" date="2015-06" db="UniProtKB">
        <authorList>
            <consortium name="EnsemblMetazoa"/>
        </authorList>
    </citation>
    <scope>IDENTIFICATION</scope>
</reference>
<reference evidence="2 4" key="2">
    <citation type="journal article" date="2013" name="Nature">
        <title>Insights into bilaterian evolution from three spiralian genomes.</title>
        <authorList>
            <person name="Simakov O."/>
            <person name="Marletaz F."/>
            <person name="Cho S.J."/>
            <person name="Edsinger-Gonzales E."/>
            <person name="Havlak P."/>
            <person name="Hellsten U."/>
            <person name="Kuo D.H."/>
            <person name="Larsson T."/>
            <person name="Lv J."/>
            <person name="Arendt D."/>
            <person name="Savage R."/>
            <person name="Osoegawa K."/>
            <person name="de Jong P."/>
            <person name="Grimwood J."/>
            <person name="Chapman J.A."/>
            <person name="Shapiro H."/>
            <person name="Aerts A."/>
            <person name="Otillar R.P."/>
            <person name="Terry A.Y."/>
            <person name="Boore J.L."/>
            <person name="Grigoriev I.V."/>
            <person name="Lindberg D.R."/>
            <person name="Seaver E.C."/>
            <person name="Weisblat D.A."/>
            <person name="Putnam N.H."/>
            <person name="Rokhsar D.S."/>
        </authorList>
    </citation>
    <scope>NUCLEOTIDE SEQUENCE</scope>
    <source>
        <strain evidence="2 4">I ESC-2004</strain>
    </source>
</reference>
<name>R7TGZ8_CAPTE</name>
<dbReference type="AlphaFoldDB" id="R7TGZ8"/>
<dbReference type="EMBL" id="AMQN01002721">
    <property type="status" value="NOT_ANNOTATED_CDS"/>
    <property type="molecule type" value="Genomic_DNA"/>
</dbReference>
<protein>
    <submittedName>
        <fullName evidence="2 3">Uncharacterized protein</fullName>
    </submittedName>
</protein>
<accession>R7TGZ8</accession>
<evidence type="ECO:0000313" key="3">
    <source>
        <dbReference type="EnsemblMetazoa" id="CapteP190496"/>
    </source>
</evidence>
<sequence length="122" mass="13836">MTPVRTISISTSVNMQAESELDMHFRNIKCLNQFQVTPPPHLKWLNQTESVVMETGVTRLSVVDIVVVAVYFVIVIAVGIYLPNDVIAHAEFLTELYKFTPDRVSRQFGNTFFYSPIGEGRN</sequence>
<reference evidence="4" key="1">
    <citation type="submission" date="2012-12" db="EMBL/GenBank/DDBJ databases">
        <authorList>
            <person name="Hellsten U."/>
            <person name="Grimwood J."/>
            <person name="Chapman J.A."/>
            <person name="Shapiro H."/>
            <person name="Aerts A."/>
            <person name="Otillar R.P."/>
            <person name="Terry A.Y."/>
            <person name="Boore J.L."/>
            <person name="Simakov O."/>
            <person name="Marletaz F."/>
            <person name="Cho S.-J."/>
            <person name="Edsinger-Gonzales E."/>
            <person name="Havlak P."/>
            <person name="Kuo D.-H."/>
            <person name="Larsson T."/>
            <person name="Lv J."/>
            <person name="Arendt D."/>
            <person name="Savage R."/>
            <person name="Osoegawa K."/>
            <person name="de Jong P."/>
            <person name="Lindberg D.R."/>
            <person name="Seaver E.C."/>
            <person name="Weisblat D.A."/>
            <person name="Putnam N.H."/>
            <person name="Grigoriev I.V."/>
            <person name="Rokhsar D.S."/>
        </authorList>
    </citation>
    <scope>NUCLEOTIDE SEQUENCE</scope>
    <source>
        <strain evidence="4">I ESC-2004</strain>
    </source>
</reference>
<evidence type="ECO:0000313" key="4">
    <source>
        <dbReference type="Proteomes" id="UP000014760"/>
    </source>
</evidence>
<feature type="transmembrane region" description="Helical" evidence="1">
    <location>
        <begin position="62"/>
        <end position="82"/>
    </location>
</feature>
<evidence type="ECO:0000256" key="1">
    <source>
        <dbReference type="SAM" id="Phobius"/>
    </source>
</evidence>
<dbReference type="EMBL" id="KB309928">
    <property type="protein sequence ID" value="ELT92979.1"/>
    <property type="molecule type" value="Genomic_DNA"/>
</dbReference>
<proteinExistence type="predicted"/>
<keyword evidence="1" id="KW-0472">Membrane</keyword>
<dbReference type="Proteomes" id="UP000014760">
    <property type="component" value="Unassembled WGS sequence"/>
</dbReference>
<keyword evidence="4" id="KW-1185">Reference proteome</keyword>
<dbReference type="HOGENOM" id="CLU_2028891_0_0_1"/>
<keyword evidence="1" id="KW-0812">Transmembrane</keyword>